<gene>
    <name evidence="4" type="ORF">QCO44_11985</name>
</gene>
<organism evidence="4 5">
    <name type="scientific">Selenomonas sputigena</name>
    <dbReference type="NCBI Taxonomy" id="69823"/>
    <lineage>
        <taxon>Bacteria</taxon>
        <taxon>Bacillati</taxon>
        <taxon>Bacillota</taxon>
        <taxon>Negativicutes</taxon>
        <taxon>Selenomonadales</taxon>
        <taxon>Selenomonadaceae</taxon>
        <taxon>Selenomonas</taxon>
    </lineage>
</organism>
<keyword evidence="1" id="KW-1133">Transmembrane helix</keyword>
<evidence type="ECO:0000313" key="4">
    <source>
        <dbReference type="EMBL" id="MEX5286329.1"/>
    </source>
</evidence>
<dbReference type="Pfam" id="PF02518">
    <property type="entry name" value="HATPase_c"/>
    <property type="match status" value="1"/>
</dbReference>
<dbReference type="InterPro" id="IPR003594">
    <property type="entry name" value="HATPase_dom"/>
</dbReference>
<feature type="domain" description="Histidine kinase/HSP90-like ATPase" evidence="2">
    <location>
        <begin position="497"/>
        <end position="601"/>
    </location>
</feature>
<evidence type="ECO:0000256" key="1">
    <source>
        <dbReference type="SAM" id="Phobius"/>
    </source>
</evidence>
<dbReference type="Pfam" id="PF06580">
    <property type="entry name" value="His_kinase"/>
    <property type="match status" value="1"/>
</dbReference>
<keyword evidence="1" id="KW-0472">Membrane</keyword>
<dbReference type="PANTHER" id="PTHR34220:SF7">
    <property type="entry name" value="SENSOR HISTIDINE KINASE YPDA"/>
    <property type="match status" value="1"/>
</dbReference>
<dbReference type="Gene3D" id="3.30.565.10">
    <property type="entry name" value="Histidine kinase-like ATPase, C-terminal domain"/>
    <property type="match status" value="1"/>
</dbReference>
<evidence type="ECO:0000259" key="3">
    <source>
        <dbReference type="Pfam" id="PF06580"/>
    </source>
</evidence>
<evidence type="ECO:0000259" key="2">
    <source>
        <dbReference type="Pfam" id="PF02518"/>
    </source>
</evidence>
<keyword evidence="4" id="KW-0418">Kinase</keyword>
<name>A0ABV3X805_9FIRM</name>
<dbReference type="RefSeq" id="WP_368848046.1">
    <property type="nucleotide sequence ID" value="NZ_CP194411.1"/>
</dbReference>
<dbReference type="SUPFAM" id="SSF55874">
    <property type="entry name" value="ATPase domain of HSP90 chaperone/DNA topoisomerase II/histidine kinase"/>
    <property type="match status" value="1"/>
</dbReference>
<comment type="caution">
    <text evidence="4">The sequence shown here is derived from an EMBL/GenBank/DDBJ whole genome shotgun (WGS) entry which is preliminary data.</text>
</comment>
<keyword evidence="4" id="KW-0808">Transferase</keyword>
<keyword evidence="5" id="KW-1185">Reference proteome</keyword>
<protein>
    <submittedName>
        <fullName evidence="4">Histidine kinase</fullName>
    </submittedName>
</protein>
<dbReference type="PANTHER" id="PTHR34220">
    <property type="entry name" value="SENSOR HISTIDINE KINASE YPDA"/>
    <property type="match status" value="1"/>
</dbReference>
<dbReference type="InterPro" id="IPR050640">
    <property type="entry name" value="Bact_2-comp_sensor_kinase"/>
</dbReference>
<proteinExistence type="predicted"/>
<dbReference type="CDD" id="cd18773">
    <property type="entry name" value="PDC1_HK_sensor"/>
    <property type="match status" value="1"/>
</dbReference>
<reference evidence="4 5" key="1">
    <citation type="submission" date="2023-04" db="EMBL/GenBank/DDBJ databases">
        <title>Genome Sequence of Selenomonas sputigena ATCC 33150.</title>
        <authorList>
            <person name="Miller D.P."/>
            <person name="Anvari S."/>
            <person name="Polson S.W."/>
            <person name="Macdonald M."/>
            <person name="Mcdowell J.V."/>
        </authorList>
    </citation>
    <scope>NUCLEOTIDE SEQUENCE [LARGE SCALE GENOMIC DNA]</scope>
    <source>
        <strain evidence="4 5">ATCC 33150</strain>
    </source>
</reference>
<dbReference type="Proteomes" id="UP001559623">
    <property type="component" value="Unassembled WGS sequence"/>
</dbReference>
<dbReference type="GO" id="GO:0016301">
    <property type="term" value="F:kinase activity"/>
    <property type="evidence" value="ECO:0007669"/>
    <property type="project" value="UniProtKB-KW"/>
</dbReference>
<evidence type="ECO:0000313" key="5">
    <source>
        <dbReference type="Proteomes" id="UP001559623"/>
    </source>
</evidence>
<dbReference type="InterPro" id="IPR010559">
    <property type="entry name" value="Sig_transdc_His_kin_internal"/>
</dbReference>
<sequence length="607" mass="70259">MKRLFFSPIKFSLKYLFCYAFVLLFIFPVACIQIVSYLSNIQIVNHIMQDAANRHLYQMQQNLQIALSSYDYMLYQLYTDKKLMHWLEADEERADAARARLEITQLLRTAIHGQSYVQVITIVTEDGQVFLFDRLKGSQEKHNWLNDSSMPLSYIYQQVVEHRRTYAFSTTSGKDFSGQIYHYFHIAHAIRGGKNGAPVGIVILSLDADVLNKECNADLAYPLQQEQRSFCFILDRSDNIVSFPDPALIGHNIPCTERQNLAEACRTFLYTNGVFRENGLDVQILHDDRFGWNLVRVSDEHDLISYIDRQYQIAVLGMLLVAILLGSMVFFLNRKVIHSLNQLLQDMRFSDDDVLVMPLRQRSFIREIDGLHAKFYHMLHKINALIERIKIMTLQQKDAEIRVLEAQINPHFLYNSLDMINWMAIDAEEYGISDAVHLLAQILRYAITGINQPTQLVQEIDWMKKYLHLLQMKAKGSFQYRIELESGLEECLIYKMLLQPFMENAILHGFSRTGRAARLEIYMHRRGARIEIIIIDNGVGISQDKLNKIQQMIQDLKNPDVHHIGIYNVCNRLHLYYGKEAELKISSVVGQGTKVSLAIPQIQEGGQ</sequence>
<dbReference type="EMBL" id="JARVLH010000011">
    <property type="protein sequence ID" value="MEX5286329.1"/>
    <property type="molecule type" value="Genomic_DNA"/>
</dbReference>
<feature type="transmembrane region" description="Helical" evidence="1">
    <location>
        <begin position="311"/>
        <end position="332"/>
    </location>
</feature>
<accession>A0ABV3X805</accession>
<feature type="domain" description="Signal transduction histidine kinase internal region" evidence="3">
    <location>
        <begin position="399"/>
        <end position="475"/>
    </location>
</feature>
<dbReference type="InterPro" id="IPR036890">
    <property type="entry name" value="HATPase_C_sf"/>
</dbReference>
<keyword evidence="1" id="KW-0812">Transmembrane</keyword>